<evidence type="ECO:0000256" key="19">
    <source>
        <dbReference type="ARBA" id="ARBA00044770"/>
    </source>
</evidence>
<evidence type="ECO:0000256" key="6">
    <source>
        <dbReference type="ARBA" id="ARBA00022679"/>
    </source>
</evidence>
<keyword evidence="8" id="KW-0133">Cell shape</keyword>
<feature type="transmembrane region" description="Helical" evidence="23">
    <location>
        <begin position="100"/>
        <end position="119"/>
    </location>
</feature>
<dbReference type="GO" id="GO:0005886">
    <property type="term" value="C:plasma membrane"/>
    <property type="evidence" value="ECO:0007669"/>
    <property type="project" value="UniProtKB-SubCell"/>
</dbReference>
<dbReference type="GO" id="GO:0051301">
    <property type="term" value="P:cell division"/>
    <property type="evidence" value="ECO:0007669"/>
    <property type="project" value="UniProtKB-KW"/>
</dbReference>
<dbReference type="Proteomes" id="UP000198741">
    <property type="component" value="Chromosome I"/>
</dbReference>
<evidence type="ECO:0000256" key="15">
    <source>
        <dbReference type="ARBA" id="ARBA00033270"/>
    </source>
</evidence>
<evidence type="ECO:0000256" key="8">
    <source>
        <dbReference type="ARBA" id="ARBA00022960"/>
    </source>
</evidence>
<dbReference type="PANTHER" id="PTHR30474">
    <property type="entry name" value="CELL CYCLE PROTEIN"/>
    <property type="match status" value="1"/>
</dbReference>
<comment type="similarity">
    <text evidence="16">Belongs to the SEDS family. FtsW subfamily.</text>
</comment>
<dbReference type="InterPro" id="IPR001182">
    <property type="entry name" value="FtsW/RodA"/>
</dbReference>
<protein>
    <recommendedName>
        <fullName evidence="17">Probable peptidoglycan glycosyltransferase FtsW</fullName>
        <ecNumber evidence="19">2.4.99.28</ecNumber>
    </recommendedName>
    <alternativeName>
        <fullName evidence="18">Cell division protein FtsW</fullName>
    </alternativeName>
    <alternativeName>
        <fullName evidence="15">Cell wall polymerase</fullName>
    </alternativeName>
    <alternativeName>
        <fullName evidence="14">Peptidoglycan polymerase</fullName>
    </alternativeName>
</protein>
<evidence type="ECO:0000256" key="16">
    <source>
        <dbReference type="ARBA" id="ARBA00038053"/>
    </source>
</evidence>
<dbReference type="EMBL" id="LT629710">
    <property type="protein sequence ID" value="SDP13727.1"/>
    <property type="molecule type" value="Genomic_DNA"/>
</dbReference>
<organism evidence="24 25">
    <name type="scientific">Nakamurella panacisegetis</name>
    <dbReference type="NCBI Taxonomy" id="1090615"/>
    <lineage>
        <taxon>Bacteria</taxon>
        <taxon>Bacillati</taxon>
        <taxon>Actinomycetota</taxon>
        <taxon>Actinomycetes</taxon>
        <taxon>Nakamurellales</taxon>
        <taxon>Nakamurellaceae</taxon>
        <taxon>Nakamurella</taxon>
    </lineage>
</organism>
<evidence type="ECO:0000256" key="21">
    <source>
        <dbReference type="ARBA" id="ARBA00049966"/>
    </source>
</evidence>
<feature type="transmembrane region" description="Helical" evidence="23">
    <location>
        <begin position="34"/>
        <end position="55"/>
    </location>
</feature>
<keyword evidence="5" id="KW-0328">Glycosyltransferase</keyword>
<evidence type="ECO:0000313" key="25">
    <source>
        <dbReference type="Proteomes" id="UP000198741"/>
    </source>
</evidence>
<evidence type="ECO:0000256" key="3">
    <source>
        <dbReference type="ARBA" id="ARBA00022475"/>
    </source>
</evidence>
<evidence type="ECO:0000256" key="7">
    <source>
        <dbReference type="ARBA" id="ARBA00022692"/>
    </source>
</evidence>
<evidence type="ECO:0000256" key="12">
    <source>
        <dbReference type="ARBA" id="ARBA00023306"/>
    </source>
</evidence>
<dbReference type="InterPro" id="IPR013437">
    <property type="entry name" value="FtsW"/>
</dbReference>
<keyword evidence="9" id="KW-0573">Peptidoglycan synthesis</keyword>
<dbReference type="RefSeq" id="WP_090477145.1">
    <property type="nucleotide sequence ID" value="NZ_LT629710.1"/>
</dbReference>
<feature type="compositionally biased region" description="Basic residues" evidence="22">
    <location>
        <begin position="417"/>
        <end position="427"/>
    </location>
</feature>
<feature type="transmembrane region" description="Helical" evidence="23">
    <location>
        <begin position="363"/>
        <end position="385"/>
    </location>
</feature>
<keyword evidence="11 23" id="KW-0472">Membrane</keyword>
<dbReference type="Pfam" id="PF01098">
    <property type="entry name" value="FTSW_RODA_SPOVE"/>
    <property type="match status" value="1"/>
</dbReference>
<feature type="transmembrane region" description="Helical" evidence="23">
    <location>
        <begin position="327"/>
        <end position="351"/>
    </location>
</feature>
<comment type="subcellular location">
    <subcellularLocation>
        <location evidence="1">Cell membrane</location>
        <topology evidence="1">Multi-pass membrane protein</topology>
    </subcellularLocation>
</comment>
<keyword evidence="3" id="KW-1003">Cell membrane</keyword>
<evidence type="ECO:0000313" key="24">
    <source>
        <dbReference type="EMBL" id="SDP13727.1"/>
    </source>
</evidence>
<comment type="catalytic activity">
    <reaction evidence="20">
        <text>[GlcNAc-(1-&gt;4)-Mur2Ac(oyl-L-Ala-gamma-D-Glu-L-Lys-D-Ala-D-Ala)](n)-di-trans,octa-cis-undecaprenyl diphosphate + beta-D-GlcNAc-(1-&gt;4)-Mur2Ac(oyl-L-Ala-gamma-D-Glu-L-Lys-D-Ala-D-Ala)-di-trans,octa-cis-undecaprenyl diphosphate = [GlcNAc-(1-&gt;4)-Mur2Ac(oyl-L-Ala-gamma-D-Glu-L-Lys-D-Ala-D-Ala)](n+1)-di-trans,octa-cis-undecaprenyl diphosphate + di-trans,octa-cis-undecaprenyl diphosphate + H(+)</text>
        <dbReference type="Rhea" id="RHEA:23708"/>
        <dbReference type="Rhea" id="RHEA-COMP:9602"/>
        <dbReference type="Rhea" id="RHEA-COMP:9603"/>
        <dbReference type="ChEBI" id="CHEBI:15378"/>
        <dbReference type="ChEBI" id="CHEBI:58405"/>
        <dbReference type="ChEBI" id="CHEBI:60033"/>
        <dbReference type="ChEBI" id="CHEBI:78435"/>
        <dbReference type="EC" id="2.4.99.28"/>
    </reaction>
</comment>
<feature type="transmembrane region" description="Helical" evidence="23">
    <location>
        <begin position="288"/>
        <end position="315"/>
    </location>
</feature>
<evidence type="ECO:0000256" key="2">
    <source>
        <dbReference type="ARBA" id="ARBA00004752"/>
    </source>
</evidence>
<evidence type="ECO:0000256" key="23">
    <source>
        <dbReference type="SAM" id="Phobius"/>
    </source>
</evidence>
<dbReference type="PANTHER" id="PTHR30474:SF2">
    <property type="entry name" value="PEPTIDOGLYCAN GLYCOSYLTRANSFERASE FTSW-RELATED"/>
    <property type="match status" value="1"/>
</dbReference>
<dbReference type="GO" id="GO:0008360">
    <property type="term" value="P:regulation of cell shape"/>
    <property type="evidence" value="ECO:0007669"/>
    <property type="project" value="UniProtKB-KW"/>
</dbReference>
<dbReference type="AlphaFoldDB" id="A0A1H0Q8Q2"/>
<gene>
    <name evidence="24" type="ORF">SAMN04515671_3022</name>
</gene>
<evidence type="ECO:0000256" key="20">
    <source>
        <dbReference type="ARBA" id="ARBA00049902"/>
    </source>
</evidence>
<evidence type="ECO:0000256" key="5">
    <source>
        <dbReference type="ARBA" id="ARBA00022676"/>
    </source>
</evidence>
<dbReference type="GO" id="GO:0071555">
    <property type="term" value="P:cell wall organization"/>
    <property type="evidence" value="ECO:0007669"/>
    <property type="project" value="UniProtKB-KW"/>
</dbReference>
<comment type="function">
    <text evidence="21">Peptidoglycan polymerase that is essential for cell division.</text>
</comment>
<evidence type="ECO:0000256" key="1">
    <source>
        <dbReference type="ARBA" id="ARBA00004651"/>
    </source>
</evidence>
<evidence type="ECO:0000256" key="14">
    <source>
        <dbReference type="ARBA" id="ARBA00032370"/>
    </source>
</evidence>
<keyword evidence="25" id="KW-1185">Reference proteome</keyword>
<reference evidence="24 25" key="1">
    <citation type="submission" date="2016-10" db="EMBL/GenBank/DDBJ databases">
        <authorList>
            <person name="de Groot N.N."/>
        </authorList>
    </citation>
    <scope>NUCLEOTIDE SEQUENCE [LARGE SCALE GENOMIC DNA]</scope>
    <source>
        <strain evidence="25">P4-7,KCTC 19426,CECT 7604</strain>
    </source>
</reference>
<evidence type="ECO:0000256" key="22">
    <source>
        <dbReference type="SAM" id="MobiDB-lite"/>
    </source>
</evidence>
<feature type="transmembrane region" description="Helical" evidence="23">
    <location>
        <begin position="196"/>
        <end position="226"/>
    </location>
</feature>
<keyword evidence="13" id="KW-0961">Cell wall biogenesis/degradation</keyword>
<sequence length="558" mass="59719">MTAANPASKPIRPSVLATVRRAAKDWLDRPMTSWHLITAIFFLLLGFGLLMVLSASSIASYKDNGGSSFATFENQAVFAAIGLIGFVVAARISTRVLRTFSFPMVAVSILLLAAVLVVGRTVGGARSWISLGPVQFQPSEVAKLALLIWMGHVLAARRNTLRSLRALLIPVLPVFVCMVGLIMLEPDLGTTVSLGIVFIAVLWFAGAPWWMFATLSGGAIALVVYLANSAGYRSARVVAWLHPSTASDASTFQIKQSLYGLAHGHIFGAGLGQSISKTGWLPNADSDFIFAIIGEELGLIGAGLLLVLYGMLAYTGLRIARRNTDPFIKIVAAAATVWLVGQAAINVGYVVGLLPVTGIPLPMISRGGTSLVITMVVFGLLANFARREPQAAAALHSQGPGRMARFLGIGVTGPKPSKPRKAPKPAKARPERKVHPAAARSRKAGGGTPAREAGRRYSPSATAARRATGGVDRYDDERSDRTGGRRPAERRAAAAPVRSRTSEPRRRPAPEPQVRDFEGRAFVDRSPARRVDPRAGRRAEPARRDERGDGRRGRTVRP</sequence>
<evidence type="ECO:0000256" key="11">
    <source>
        <dbReference type="ARBA" id="ARBA00023136"/>
    </source>
</evidence>
<keyword evidence="4 24" id="KW-0132">Cell division</keyword>
<dbReference type="EC" id="2.4.99.28" evidence="19"/>
<keyword evidence="7 23" id="KW-0812">Transmembrane</keyword>
<evidence type="ECO:0000256" key="4">
    <source>
        <dbReference type="ARBA" id="ARBA00022618"/>
    </source>
</evidence>
<dbReference type="GO" id="GO:0008955">
    <property type="term" value="F:peptidoglycan glycosyltransferase activity"/>
    <property type="evidence" value="ECO:0007669"/>
    <property type="project" value="UniProtKB-EC"/>
</dbReference>
<name>A0A1H0Q8Q2_9ACTN</name>
<keyword evidence="10 23" id="KW-1133">Transmembrane helix</keyword>
<feature type="region of interest" description="Disordered" evidence="22">
    <location>
        <begin position="405"/>
        <end position="558"/>
    </location>
</feature>
<evidence type="ECO:0000256" key="17">
    <source>
        <dbReference type="ARBA" id="ARBA00041185"/>
    </source>
</evidence>
<dbReference type="OrthoDB" id="9768187at2"/>
<evidence type="ECO:0000256" key="9">
    <source>
        <dbReference type="ARBA" id="ARBA00022984"/>
    </source>
</evidence>
<comment type="pathway">
    <text evidence="2">Cell wall biogenesis; peptidoglycan biosynthesis.</text>
</comment>
<feature type="transmembrane region" description="Helical" evidence="23">
    <location>
        <begin position="166"/>
        <end position="184"/>
    </location>
</feature>
<dbReference type="GO" id="GO:0015648">
    <property type="term" value="F:lipid-linked peptidoglycan transporter activity"/>
    <property type="evidence" value="ECO:0007669"/>
    <property type="project" value="TreeGrafter"/>
</dbReference>
<keyword evidence="6" id="KW-0808">Transferase</keyword>
<dbReference type="GO" id="GO:0032153">
    <property type="term" value="C:cell division site"/>
    <property type="evidence" value="ECO:0007669"/>
    <property type="project" value="TreeGrafter"/>
</dbReference>
<feature type="compositionally biased region" description="Basic and acidic residues" evidence="22">
    <location>
        <begin position="472"/>
        <end position="492"/>
    </location>
</feature>
<dbReference type="NCBIfam" id="TIGR02614">
    <property type="entry name" value="ftsW"/>
    <property type="match status" value="1"/>
</dbReference>
<feature type="compositionally biased region" description="Basic and acidic residues" evidence="22">
    <location>
        <begin position="500"/>
        <end position="552"/>
    </location>
</feature>
<proteinExistence type="inferred from homology"/>
<evidence type="ECO:0000256" key="13">
    <source>
        <dbReference type="ARBA" id="ARBA00023316"/>
    </source>
</evidence>
<accession>A0A1H0Q8Q2</accession>
<keyword evidence="12" id="KW-0131">Cell cycle</keyword>
<evidence type="ECO:0000256" key="10">
    <source>
        <dbReference type="ARBA" id="ARBA00022989"/>
    </source>
</evidence>
<feature type="transmembrane region" description="Helical" evidence="23">
    <location>
        <begin position="76"/>
        <end position="94"/>
    </location>
</feature>
<dbReference type="GO" id="GO:0009252">
    <property type="term" value="P:peptidoglycan biosynthetic process"/>
    <property type="evidence" value="ECO:0007669"/>
    <property type="project" value="UniProtKB-KW"/>
</dbReference>
<evidence type="ECO:0000256" key="18">
    <source>
        <dbReference type="ARBA" id="ARBA00041418"/>
    </source>
</evidence>
<dbReference type="STRING" id="1090615.SAMN04515671_3022"/>